<dbReference type="PANTHER" id="PTHR30258:SF1">
    <property type="entry name" value="PROTEIN TRANSPORT PROTEIN HOFB HOMOLOG"/>
    <property type="match status" value="1"/>
</dbReference>
<keyword evidence="2" id="KW-0547">Nucleotide-binding</keyword>
<dbReference type="Gene3D" id="3.30.450.90">
    <property type="match status" value="1"/>
</dbReference>
<dbReference type="PANTHER" id="PTHR30258">
    <property type="entry name" value="TYPE II SECRETION SYSTEM PROTEIN GSPE-RELATED"/>
    <property type="match status" value="1"/>
</dbReference>
<protein>
    <recommendedName>
        <fullName evidence="4">Bacterial type II secretion system protein E domain-containing protein</fullName>
    </recommendedName>
</protein>
<reference evidence="5 6" key="1">
    <citation type="journal article" date="2020" name="Microorganisms">
        <title>Osmotic Adaptation and Compatible Solute Biosynthesis of Phototrophic Bacteria as Revealed from Genome Analyses.</title>
        <authorList>
            <person name="Imhoff J.F."/>
            <person name="Rahn T."/>
            <person name="Kunzel S."/>
            <person name="Keller A."/>
            <person name="Neulinger S.C."/>
        </authorList>
    </citation>
    <scope>NUCLEOTIDE SEQUENCE [LARGE SCALE GENOMIC DNA]</scope>
    <source>
        <strain evidence="5 6">DSM 15116</strain>
    </source>
</reference>
<evidence type="ECO:0000256" key="1">
    <source>
        <dbReference type="ARBA" id="ARBA00006611"/>
    </source>
</evidence>
<dbReference type="SUPFAM" id="SSF52540">
    <property type="entry name" value="P-loop containing nucleoside triphosphate hydrolases"/>
    <property type="match status" value="1"/>
</dbReference>
<dbReference type="Gene3D" id="3.40.50.300">
    <property type="entry name" value="P-loop containing nucleotide triphosphate hydrolases"/>
    <property type="match status" value="1"/>
</dbReference>
<gene>
    <name evidence="5" type="ORF">CKO13_07735</name>
</gene>
<dbReference type="InterPro" id="IPR001482">
    <property type="entry name" value="T2SS/T4SS_dom"/>
</dbReference>
<evidence type="ECO:0000259" key="4">
    <source>
        <dbReference type="PROSITE" id="PS00662"/>
    </source>
</evidence>
<comment type="similarity">
    <text evidence="1">Belongs to the GSP E family.</text>
</comment>
<evidence type="ECO:0000256" key="2">
    <source>
        <dbReference type="ARBA" id="ARBA00022741"/>
    </source>
</evidence>
<comment type="caution">
    <text evidence="5">The sequence shown here is derived from an EMBL/GenBank/DDBJ whole genome shotgun (WGS) entry which is preliminary data.</text>
</comment>
<dbReference type="CDD" id="cd01129">
    <property type="entry name" value="PulE-GspE-like"/>
    <property type="match status" value="1"/>
</dbReference>
<dbReference type="Proteomes" id="UP000738126">
    <property type="component" value="Unassembled WGS sequence"/>
</dbReference>
<accession>A0ABS1E6Y3</accession>
<dbReference type="Pfam" id="PF00437">
    <property type="entry name" value="T2SSE"/>
    <property type="match status" value="1"/>
</dbReference>
<feature type="domain" description="Bacterial type II secretion system protein E" evidence="4">
    <location>
        <begin position="207"/>
        <end position="221"/>
    </location>
</feature>
<organism evidence="5 6">
    <name type="scientific">Halorhodospira neutriphila</name>
    <dbReference type="NCBI Taxonomy" id="168379"/>
    <lineage>
        <taxon>Bacteria</taxon>
        <taxon>Pseudomonadati</taxon>
        <taxon>Pseudomonadota</taxon>
        <taxon>Gammaproteobacteria</taxon>
        <taxon>Chromatiales</taxon>
        <taxon>Ectothiorhodospiraceae</taxon>
        <taxon>Halorhodospira</taxon>
    </lineage>
</organism>
<name>A0ABS1E6Y3_9GAMM</name>
<sequence>MDDDRATVRSVDRIIAEAVRRRASDIHLQPEGDGYRLRLRIDGLLREAKPPPAGLGERIAARVKLLAGVDVAEHRRPQDGRLQGQDGEGRPVEFRVATCPSIHGEKLVLRLLEQQGPREIEELGMAAEARGALEQALERPEGLILVTGPTGSGKSATLHAALRRLNTAERNICAVEDPVEMEVPGVTQVAVNRRAGLDFSEALRAFLRQDPDVIMVGEIRDPETANIAVKAAQTGHRVLSTLHTRTAPAAVERLTQMGVAPYDLASSLNLVIAQRLVRRLCPHCQGAGGEGEPAPGCQACPDGYSGRCGIFQALPVTADIAEGILAGESSRELAARAAAAGIEDLYTVGWRLVEAGWTSAAELHRIAAHEALA</sequence>
<keyword evidence="6" id="KW-1185">Reference proteome</keyword>
<proteinExistence type="inferred from homology"/>
<evidence type="ECO:0000313" key="5">
    <source>
        <dbReference type="EMBL" id="MBK1726912.1"/>
    </source>
</evidence>
<evidence type="ECO:0000256" key="3">
    <source>
        <dbReference type="ARBA" id="ARBA00022840"/>
    </source>
</evidence>
<dbReference type="EMBL" id="NRSH01000079">
    <property type="protein sequence ID" value="MBK1726912.1"/>
    <property type="molecule type" value="Genomic_DNA"/>
</dbReference>
<dbReference type="RefSeq" id="WP_200259135.1">
    <property type="nucleotide sequence ID" value="NZ_NRSH01000079.1"/>
</dbReference>
<dbReference type="InterPro" id="IPR027417">
    <property type="entry name" value="P-loop_NTPase"/>
</dbReference>
<keyword evidence="3" id="KW-0067">ATP-binding</keyword>
<dbReference type="PROSITE" id="PS00662">
    <property type="entry name" value="T2SP_E"/>
    <property type="match status" value="1"/>
</dbReference>
<evidence type="ECO:0000313" key="6">
    <source>
        <dbReference type="Proteomes" id="UP000738126"/>
    </source>
</evidence>